<name>A0ABT6YPU2_9BACT</name>
<dbReference type="EMBL" id="JASHID010000010">
    <property type="protein sequence ID" value="MDI9865613.1"/>
    <property type="molecule type" value="Genomic_DNA"/>
</dbReference>
<dbReference type="Pfam" id="PF00756">
    <property type="entry name" value="Esterase"/>
    <property type="match status" value="1"/>
</dbReference>
<feature type="chain" id="PRO_5045412024" evidence="1">
    <location>
        <begin position="22"/>
        <end position="386"/>
    </location>
</feature>
<dbReference type="RefSeq" id="WP_283370586.1">
    <property type="nucleotide sequence ID" value="NZ_JASHID010000010.1"/>
</dbReference>
<dbReference type="CDD" id="cd11294">
    <property type="entry name" value="E_set_Esterase_like_N"/>
    <property type="match status" value="1"/>
</dbReference>
<reference evidence="2 3" key="1">
    <citation type="submission" date="2023-05" db="EMBL/GenBank/DDBJ databases">
        <title>Novel species of genus Flectobacillus isolated from stream in China.</title>
        <authorList>
            <person name="Lu H."/>
        </authorList>
    </citation>
    <scope>NUCLEOTIDE SEQUENCE [LARGE SCALE GENOMIC DNA]</scope>
    <source>
        <strain evidence="2 3">DC10W</strain>
    </source>
</reference>
<evidence type="ECO:0000313" key="3">
    <source>
        <dbReference type="Proteomes" id="UP001236569"/>
    </source>
</evidence>
<dbReference type="InterPro" id="IPR013783">
    <property type="entry name" value="Ig-like_fold"/>
</dbReference>
<proteinExistence type="predicted"/>
<sequence length="386" mass="43541">MLNVKPFYWLLLMGVSFIAQAQRRPSNIISPEVLSDNSVIFRLKAPNAKSVQVAGTWSRGYKPDEMMKKDSIFEVKVGPLPSDMYEYDIVVDGIPMLDPLNTMVTRDGAWIQNRLMVPGAMADIIDVKEVPHGDLKSVWYDSPAIGTQQRRMFVYTPPGYAQSSQKYPVLYLLHGGGGDEEVWLSRGRANYIIDNLIATGKAKPMIVVITNGNTQTPAAPLDRPAAMQNKIPAGIGSMASGGFEKSLVNDVIPYIEKNYRVIANADHRAITGFSMGGFQTQNITNNNPTLFKYIGVMSMGLFSTFRNDGSYSKEAHIKQLKELQKNNPKVYWIAMGKDDFLYKSVTELRKLYDEIGFKYTYRENEGNHDWNAWRLYLSEYAPLLFK</sequence>
<comment type="caution">
    <text evidence="2">The sequence shown here is derived from an EMBL/GenBank/DDBJ whole genome shotgun (WGS) entry which is preliminary data.</text>
</comment>
<dbReference type="InterPro" id="IPR014756">
    <property type="entry name" value="Ig_E-set"/>
</dbReference>
<dbReference type="InterPro" id="IPR050583">
    <property type="entry name" value="Mycobacterial_A85_antigen"/>
</dbReference>
<evidence type="ECO:0000313" key="2">
    <source>
        <dbReference type="EMBL" id="MDI9865613.1"/>
    </source>
</evidence>
<keyword evidence="2" id="KW-0378">Hydrolase</keyword>
<dbReference type="PANTHER" id="PTHR48098">
    <property type="entry name" value="ENTEROCHELIN ESTERASE-RELATED"/>
    <property type="match status" value="1"/>
</dbReference>
<dbReference type="SUPFAM" id="SSF53474">
    <property type="entry name" value="alpha/beta-Hydrolases"/>
    <property type="match status" value="1"/>
</dbReference>
<dbReference type="Gene3D" id="2.60.40.10">
    <property type="entry name" value="Immunoglobulins"/>
    <property type="match status" value="1"/>
</dbReference>
<organism evidence="2 3">
    <name type="scientific">Flectobacillus longus</name>
    <dbReference type="NCBI Taxonomy" id="2984207"/>
    <lineage>
        <taxon>Bacteria</taxon>
        <taxon>Pseudomonadati</taxon>
        <taxon>Bacteroidota</taxon>
        <taxon>Cytophagia</taxon>
        <taxon>Cytophagales</taxon>
        <taxon>Flectobacillaceae</taxon>
        <taxon>Flectobacillus</taxon>
    </lineage>
</organism>
<keyword evidence="1" id="KW-0732">Signal</keyword>
<dbReference type="GO" id="GO:0016787">
    <property type="term" value="F:hydrolase activity"/>
    <property type="evidence" value="ECO:0007669"/>
    <property type="project" value="UniProtKB-KW"/>
</dbReference>
<evidence type="ECO:0000256" key="1">
    <source>
        <dbReference type="SAM" id="SignalP"/>
    </source>
</evidence>
<dbReference type="Gene3D" id="3.40.50.1820">
    <property type="entry name" value="alpha/beta hydrolase"/>
    <property type="match status" value="1"/>
</dbReference>
<protein>
    <submittedName>
        <fullName evidence="2">Alpha/beta hydrolase-fold protein</fullName>
    </submittedName>
</protein>
<dbReference type="InterPro" id="IPR029058">
    <property type="entry name" value="AB_hydrolase_fold"/>
</dbReference>
<gene>
    <name evidence="2" type="ORF">QM480_14815</name>
</gene>
<dbReference type="InterPro" id="IPR000801">
    <property type="entry name" value="Esterase-like"/>
</dbReference>
<feature type="signal peptide" evidence="1">
    <location>
        <begin position="1"/>
        <end position="21"/>
    </location>
</feature>
<accession>A0ABT6YPU2</accession>
<keyword evidence="3" id="KW-1185">Reference proteome</keyword>
<dbReference type="PANTHER" id="PTHR48098:SF1">
    <property type="entry name" value="DIACYLGLYCEROL ACYLTRANSFERASE_MYCOLYLTRANSFERASE AG85A"/>
    <property type="match status" value="1"/>
</dbReference>
<dbReference type="SUPFAM" id="SSF81296">
    <property type="entry name" value="E set domains"/>
    <property type="match status" value="1"/>
</dbReference>
<dbReference type="Proteomes" id="UP001236569">
    <property type="component" value="Unassembled WGS sequence"/>
</dbReference>